<organism evidence="2 3">
    <name type="scientific">Aureitalea marina</name>
    <dbReference type="NCBI Taxonomy" id="930804"/>
    <lineage>
        <taxon>Bacteria</taxon>
        <taxon>Pseudomonadati</taxon>
        <taxon>Bacteroidota</taxon>
        <taxon>Flavobacteriia</taxon>
        <taxon>Flavobacteriales</taxon>
        <taxon>Flavobacteriaceae</taxon>
        <taxon>Aureitalea</taxon>
    </lineage>
</organism>
<evidence type="ECO:0000259" key="1">
    <source>
        <dbReference type="Pfam" id="PF13098"/>
    </source>
</evidence>
<dbReference type="OrthoDB" id="981626at2"/>
<protein>
    <recommendedName>
        <fullName evidence="1">Thioredoxin-like fold domain-containing protein</fullName>
    </recommendedName>
</protein>
<keyword evidence="3" id="KW-1185">Reference proteome</keyword>
<accession>A0A2S7KMX5</accession>
<dbReference type="EMBL" id="MQUB01000001">
    <property type="protein sequence ID" value="PQB03962.1"/>
    <property type="molecule type" value="Genomic_DNA"/>
</dbReference>
<dbReference type="Gene3D" id="3.40.30.10">
    <property type="entry name" value="Glutaredoxin"/>
    <property type="match status" value="1"/>
</dbReference>
<sequence>MIISRGKFILFLVLFIGLYSTAQEKAAYRLIVFEGSDWCSNCLRLERNVLSQSSFDVYRLSKSMQIERIDFPQRNEQDKATKEYNAKMADQYNFQGTFPTVLLVDTEDGAYQQIPYRKQNVDQFIGLIENAMSQ</sequence>
<dbReference type="SUPFAM" id="SSF52833">
    <property type="entry name" value="Thioredoxin-like"/>
    <property type="match status" value="1"/>
</dbReference>
<dbReference type="RefSeq" id="WP_104811883.1">
    <property type="nucleotide sequence ID" value="NZ_MQUB01000001.1"/>
</dbReference>
<reference evidence="2 3" key="1">
    <citation type="submission" date="2016-11" db="EMBL/GenBank/DDBJ databases">
        <title>Trade-off between light-utilization and light-protection in marine flavobacteria.</title>
        <authorList>
            <person name="Kumagai Y."/>
        </authorList>
    </citation>
    <scope>NUCLEOTIDE SEQUENCE [LARGE SCALE GENOMIC DNA]</scope>
    <source>
        <strain evidence="2 3">NBRC 107741</strain>
    </source>
</reference>
<dbReference type="Pfam" id="PF13098">
    <property type="entry name" value="Thioredoxin_2"/>
    <property type="match status" value="1"/>
</dbReference>
<dbReference type="InterPro" id="IPR036249">
    <property type="entry name" value="Thioredoxin-like_sf"/>
</dbReference>
<dbReference type="Proteomes" id="UP000239800">
    <property type="component" value="Unassembled WGS sequence"/>
</dbReference>
<gene>
    <name evidence="2" type="ORF">BST85_02840</name>
</gene>
<name>A0A2S7KMX5_9FLAO</name>
<dbReference type="AlphaFoldDB" id="A0A2S7KMX5"/>
<evidence type="ECO:0000313" key="3">
    <source>
        <dbReference type="Proteomes" id="UP000239800"/>
    </source>
</evidence>
<feature type="domain" description="Thioredoxin-like fold" evidence="1">
    <location>
        <begin position="23"/>
        <end position="110"/>
    </location>
</feature>
<dbReference type="InterPro" id="IPR012336">
    <property type="entry name" value="Thioredoxin-like_fold"/>
</dbReference>
<proteinExistence type="predicted"/>
<evidence type="ECO:0000313" key="2">
    <source>
        <dbReference type="EMBL" id="PQB03962.1"/>
    </source>
</evidence>
<comment type="caution">
    <text evidence="2">The sequence shown here is derived from an EMBL/GenBank/DDBJ whole genome shotgun (WGS) entry which is preliminary data.</text>
</comment>